<keyword evidence="2" id="KW-0808">Transferase</keyword>
<dbReference type="PROSITE" id="PS51186">
    <property type="entry name" value="GNAT"/>
    <property type="match status" value="1"/>
</dbReference>
<gene>
    <name evidence="2" type="ORF">ACFL6M_00700</name>
</gene>
<feature type="domain" description="N-acetyltransferase" evidence="1">
    <location>
        <begin position="16"/>
        <end position="176"/>
    </location>
</feature>
<dbReference type="SUPFAM" id="SSF55729">
    <property type="entry name" value="Acyl-CoA N-acyltransferases (Nat)"/>
    <property type="match status" value="1"/>
</dbReference>
<sequence>MIRYPKVFRGRDGRTLVIRPATRDDIDSLLAFFVSLPEEDRLHLRVDVTQAEVMKRRMTPPAHWEVFRLIGLFGDKVVGEASIAHRTYGFETHVGEIRILVGPDFRSSGLGTFLGRQLLAHAIVMDLEKVEVEMMEDDERSVQLIEQLGFEREGVLKDFVKDIKGNNHDLLIMSLRT</sequence>
<comment type="caution">
    <text evidence="2">The sequence shown here is derived from an EMBL/GenBank/DDBJ whole genome shotgun (WGS) entry which is preliminary data.</text>
</comment>
<evidence type="ECO:0000313" key="2">
    <source>
        <dbReference type="EMBL" id="MFC1572094.1"/>
    </source>
</evidence>
<accession>A0ABV6YIU4</accession>
<organism evidence="2 3">
    <name type="scientific">Eiseniibacteriota bacterium</name>
    <dbReference type="NCBI Taxonomy" id="2212470"/>
    <lineage>
        <taxon>Bacteria</taxon>
        <taxon>Candidatus Eiseniibacteriota</taxon>
    </lineage>
</organism>
<dbReference type="InterPro" id="IPR000182">
    <property type="entry name" value="GNAT_dom"/>
</dbReference>
<evidence type="ECO:0000259" key="1">
    <source>
        <dbReference type="PROSITE" id="PS51186"/>
    </source>
</evidence>
<keyword evidence="2" id="KW-0012">Acyltransferase</keyword>
<reference evidence="2 3" key="1">
    <citation type="submission" date="2024-09" db="EMBL/GenBank/DDBJ databases">
        <authorList>
            <person name="D'Angelo T."/>
        </authorList>
    </citation>
    <scope>NUCLEOTIDE SEQUENCE [LARGE SCALE GENOMIC DNA]</scope>
    <source>
        <strain evidence="2">SAG AM-320-E07</strain>
    </source>
</reference>
<dbReference type="InterPro" id="IPR016181">
    <property type="entry name" value="Acyl_CoA_acyltransferase"/>
</dbReference>
<dbReference type="EMBL" id="JBHPKH010000003">
    <property type="protein sequence ID" value="MFC1572094.1"/>
    <property type="molecule type" value="Genomic_DNA"/>
</dbReference>
<protein>
    <submittedName>
        <fullName evidence="2">GNAT family N-acetyltransferase</fullName>
        <ecNumber evidence="2">2.3.-.-</ecNumber>
    </submittedName>
</protein>
<dbReference type="GO" id="GO:0016746">
    <property type="term" value="F:acyltransferase activity"/>
    <property type="evidence" value="ECO:0007669"/>
    <property type="project" value="UniProtKB-KW"/>
</dbReference>
<keyword evidence="3" id="KW-1185">Reference proteome</keyword>
<name>A0ABV6YIU4_UNCEI</name>
<evidence type="ECO:0000313" key="3">
    <source>
        <dbReference type="Proteomes" id="UP001593833"/>
    </source>
</evidence>
<dbReference type="Pfam" id="PF00583">
    <property type="entry name" value="Acetyltransf_1"/>
    <property type="match status" value="1"/>
</dbReference>
<proteinExistence type="predicted"/>
<dbReference type="Proteomes" id="UP001593833">
    <property type="component" value="Unassembled WGS sequence"/>
</dbReference>
<dbReference type="EC" id="2.3.-.-" evidence="2"/>
<dbReference type="Gene3D" id="3.40.630.30">
    <property type="match status" value="1"/>
</dbReference>